<dbReference type="PROSITE" id="PS50109">
    <property type="entry name" value="HIS_KIN"/>
    <property type="match status" value="1"/>
</dbReference>
<dbReference type="GO" id="GO:0016301">
    <property type="term" value="F:kinase activity"/>
    <property type="evidence" value="ECO:0007669"/>
    <property type="project" value="UniProtKB-KW"/>
</dbReference>
<dbReference type="EMBL" id="JBBKZT010000002">
    <property type="protein sequence ID" value="MEJ8845921.1"/>
    <property type="molecule type" value="Genomic_DNA"/>
</dbReference>
<sequence>MKIHWRSVAQHYLQVIAFCCVVSVLTTAIWPNKTYLQQVGYSLCIGTLTWAVIEFGRYFIDERHCHASSSGGHGWPKGWRGLLLVALGIGFGWYFGEMLGSRFFGMGFSTSLRDNQASLILTIFAGAAITFYFHSRGKASALTAQINAAERDASEAKLKLLETQLEPHMLFNTLANLRVLITTDPQRAVAMLDRLNSYLRATLSGSRALAHPLSSEFDLLRDYLELMSVRMGDRLHYTLDLPDHLRDVPVPPLLLQPLVENAIQHGLEPKVGGGSIVVRASQQGTGSEARLVLEVNDTGVGLSQHASTLDEPGRGFGLTQVRERLASTYGDRGAITLAPAGSGGTCAAAILPLG</sequence>
<feature type="domain" description="Histidine kinase" evidence="3">
    <location>
        <begin position="254"/>
        <end position="354"/>
    </location>
</feature>
<feature type="transmembrane region" description="Helical" evidence="2">
    <location>
        <begin position="12"/>
        <end position="32"/>
    </location>
</feature>
<evidence type="ECO:0000256" key="1">
    <source>
        <dbReference type="SAM" id="Coils"/>
    </source>
</evidence>
<dbReference type="InterPro" id="IPR036890">
    <property type="entry name" value="HATPase_C_sf"/>
</dbReference>
<dbReference type="PANTHER" id="PTHR34220">
    <property type="entry name" value="SENSOR HISTIDINE KINASE YPDA"/>
    <property type="match status" value="1"/>
</dbReference>
<keyword evidence="1" id="KW-0175">Coiled coil</keyword>
<feature type="transmembrane region" description="Helical" evidence="2">
    <location>
        <begin position="116"/>
        <end position="133"/>
    </location>
</feature>
<keyword evidence="5" id="KW-1185">Reference proteome</keyword>
<dbReference type="InterPro" id="IPR005467">
    <property type="entry name" value="His_kinase_dom"/>
</dbReference>
<feature type="transmembrane region" description="Helical" evidence="2">
    <location>
        <begin position="79"/>
        <end position="96"/>
    </location>
</feature>
<reference evidence="4 5" key="1">
    <citation type="submission" date="2024-03" db="EMBL/GenBank/DDBJ databases">
        <title>Novel species of the genus Variovorax.</title>
        <authorList>
            <person name="Liu Q."/>
            <person name="Xin Y.-H."/>
        </authorList>
    </citation>
    <scope>NUCLEOTIDE SEQUENCE [LARGE SCALE GENOMIC DNA]</scope>
    <source>
        <strain evidence="4 5">KACC 18900</strain>
    </source>
</reference>
<dbReference type="SUPFAM" id="SSF55874">
    <property type="entry name" value="ATPase domain of HSP90 chaperone/DNA topoisomerase II/histidine kinase"/>
    <property type="match status" value="1"/>
</dbReference>
<dbReference type="InterPro" id="IPR050640">
    <property type="entry name" value="Bact_2-comp_sensor_kinase"/>
</dbReference>
<name>A0ABU8WEK2_9BURK</name>
<feature type="coiled-coil region" evidence="1">
    <location>
        <begin position="139"/>
        <end position="166"/>
    </location>
</feature>
<accession>A0ABU8WEK2</accession>
<dbReference type="Gene3D" id="3.30.565.10">
    <property type="entry name" value="Histidine kinase-like ATPase, C-terminal domain"/>
    <property type="match status" value="1"/>
</dbReference>
<evidence type="ECO:0000259" key="3">
    <source>
        <dbReference type="PROSITE" id="PS50109"/>
    </source>
</evidence>
<dbReference type="SMART" id="SM00387">
    <property type="entry name" value="HATPase_c"/>
    <property type="match status" value="1"/>
</dbReference>
<dbReference type="Proteomes" id="UP001385892">
    <property type="component" value="Unassembled WGS sequence"/>
</dbReference>
<gene>
    <name evidence="4" type="ORF">WKW82_04650</name>
</gene>
<evidence type="ECO:0000256" key="2">
    <source>
        <dbReference type="SAM" id="Phobius"/>
    </source>
</evidence>
<dbReference type="InterPro" id="IPR003594">
    <property type="entry name" value="HATPase_dom"/>
</dbReference>
<dbReference type="Pfam" id="PF02518">
    <property type="entry name" value="HATPase_c"/>
    <property type="match status" value="1"/>
</dbReference>
<evidence type="ECO:0000313" key="4">
    <source>
        <dbReference type="EMBL" id="MEJ8845921.1"/>
    </source>
</evidence>
<dbReference type="Pfam" id="PF06580">
    <property type="entry name" value="His_kinase"/>
    <property type="match status" value="1"/>
</dbReference>
<organism evidence="4 5">
    <name type="scientific">Variovorax rhizosphaerae</name>
    <dbReference type="NCBI Taxonomy" id="1836200"/>
    <lineage>
        <taxon>Bacteria</taxon>
        <taxon>Pseudomonadati</taxon>
        <taxon>Pseudomonadota</taxon>
        <taxon>Betaproteobacteria</taxon>
        <taxon>Burkholderiales</taxon>
        <taxon>Comamonadaceae</taxon>
        <taxon>Variovorax</taxon>
    </lineage>
</organism>
<dbReference type="InterPro" id="IPR010559">
    <property type="entry name" value="Sig_transdc_His_kin_internal"/>
</dbReference>
<keyword evidence="2" id="KW-0812">Transmembrane</keyword>
<proteinExistence type="predicted"/>
<dbReference type="RefSeq" id="WP_340341080.1">
    <property type="nucleotide sequence ID" value="NZ_JBBKZT010000002.1"/>
</dbReference>
<keyword evidence="2" id="KW-0472">Membrane</keyword>
<dbReference type="PROSITE" id="PS00438">
    <property type="entry name" value="CATALASE_2"/>
    <property type="match status" value="1"/>
</dbReference>
<evidence type="ECO:0000313" key="5">
    <source>
        <dbReference type="Proteomes" id="UP001385892"/>
    </source>
</evidence>
<keyword evidence="2" id="KW-1133">Transmembrane helix</keyword>
<keyword evidence="4" id="KW-0808">Transferase</keyword>
<dbReference type="PANTHER" id="PTHR34220:SF9">
    <property type="entry name" value="SIGNAL TRANSDUCTION HISTIDINE KINASE INTERNAL REGION DOMAIN-CONTAINING PROTEIN"/>
    <property type="match status" value="1"/>
</dbReference>
<keyword evidence="4" id="KW-0418">Kinase</keyword>
<protein>
    <submittedName>
        <fullName evidence="4">Histidine kinase</fullName>
    </submittedName>
</protein>
<dbReference type="InterPro" id="IPR024708">
    <property type="entry name" value="Catalase_AS"/>
</dbReference>
<comment type="caution">
    <text evidence="4">The sequence shown here is derived from an EMBL/GenBank/DDBJ whole genome shotgun (WGS) entry which is preliminary data.</text>
</comment>